<dbReference type="PRINTS" id="PR00040">
    <property type="entry name" value="HTHMERR"/>
</dbReference>
<evidence type="ECO:0000256" key="2">
    <source>
        <dbReference type="ARBA" id="ARBA00023125"/>
    </source>
</evidence>
<dbReference type="SMART" id="SM00422">
    <property type="entry name" value="HTH_MERR"/>
    <property type="match status" value="1"/>
</dbReference>
<dbReference type="Proteomes" id="UP000706926">
    <property type="component" value="Unassembled WGS sequence"/>
</dbReference>
<dbReference type="EMBL" id="JAGGKI010000008">
    <property type="protein sequence ID" value="MBP1894207.1"/>
    <property type="molecule type" value="Genomic_DNA"/>
</dbReference>
<dbReference type="PROSITE" id="PS50937">
    <property type="entry name" value="HTH_MERR_2"/>
    <property type="match status" value="1"/>
</dbReference>
<keyword evidence="2 5" id="KW-0238">DNA-binding</keyword>
<evidence type="ECO:0000313" key="5">
    <source>
        <dbReference type="EMBL" id="MBP1894207.1"/>
    </source>
</evidence>
<dbReference type="PANTHER" id="PTHR30204:SF94">
    <property type="entry name" value="HEAVY METAL-DEPENDENT TRANSCRIPTIONAL REGULATOR HI_0293-RELATED"/>
    <property type="match status" value="1"/>
</dbReference>
<protein>
    <submittedName>
        <fullName evidence="5">DNA-binding transcriptional MerR regulator</fullName>
    </submittedName>
</protein>
<sequence length="130" mass="15095">MKISELSKRTGASIRSIRYYEQKNLITVFRLQNGYRVYDETAIDRIKQIKAYLSLGLTTEQIERTLNCTDSQTLIDATRHCENMLLEYESYLQEIDDTIKKLTGIRTELNGQIQSMKESLKQDSHSVTPL</sequence>
<keyword evidence="5" id="KW-0547">Nucleotide-binding</keyword>
<feature type="domain" description="HTH merR-type" evidence="4">
    <location>
        <begin position="1"/>
        <end position="68"/>
    </location>
</feature>
<dbReference type="GO" id="GO:0005524">
    <property type="term" value="F:ATP binding"/>
    <property type="evidence" value="ECO:0007669"/>
    <property type="project" value="UniProtKB-KW"/>
</dbReference>
<gene>
    <name evidence="5" type="ORF">J2Z18_003310</name>
</gene>
<dbReference type="PANTHER" id="PTHR30204">
    <property type="entry name" value="REDOX-CYCLING DRUG-SENSING TRANSCRIPTIONAL ACTIVATOR SOXR"/>
    <property type="match status" value="1"/>
</dbReference>
<evidence type="ECO:0000256" key="1">
    <source>
        <dbReference type="ARBA" id="ARBA00023015"/>
    </source>
</evidence>
<dbReference type="InterPro" id="IPR000551">
    <property type="entry name" value="MerR-type_HTH_dom"/>
</dbReference>
<comment type="caution">
    <text evidence="5">The sequence shown here is derived from an EMBL/GenBank/DDBJ whole genome shotgun (WGS) entry which is preliminary data.</text>
</comment>
<organism evidence="5 6">
    <name type="scientific">Paenibacillus lactis</name>
    <dbReference type="NCBI Taxonomy" id="228574"/>
    <lineage>
        <taxon>Bacteria</taxon>
        <taxon>Bacillati</taxon>
        <taxon>Bacillota</taxon>
        <taxon>Bacilli</taxon>
        <taxon>Bacillales</taxon>
        <taxon>Paenibacillaceae</taxon>
        <taxon>Paenibacillus</taxon>
    </lineage>
</organism>
<dbReference type="GeneID" id="95405257"/>
<accession>A0ABS4FD77</accession>
<dbReference type="Gene3D" id="1.10.1660.10">
    <property type="match status" value="1"/>
</dbReference>
<dbReference type="InterPro" id="IPR047057">
    <property type="entry name" value="MerR_fam"/>
</dbReference>
<keyword evidence="5" id="KW-0067">ATP-binding</keyword>
<keyword evidence="1" id="KW-0805">Transcription regulation</keyword>
<evidence type="ECO:0000256" key="3">
    <source>
        <dbReference type="ARBA" id="ARBA00023163"/>
    </source>
</evidence>
<evidence type="ECO:0000313" key="6">
    <source>
        <dbReference type="Proteomes" id="UP000706926"/>
    </source>
</evidence>
<dbReference type="GO" id="GO:0003677">
    <property type="term" value="F:DNA binding"/>
    <property type="evidence" value="ECO:0007669"/>
    <property type="project" value="UniProtKB-KW"/>
</dbReference>
<dbReference type="RefSeq" id="WP_007127558.1">
    <property type="nucleotide sequence ID" value="NZ_CBCSDU010000036.1"/>
</dbReference>
<name>A0ABS4FD77_9BACL</name>
<evidence type="ECO:0000259" key="4">
    <source>
        <dbReference type="PROSITE" id="PS50937"/>
    </source>
</evidence>
<dbReference type="Pfam" id="PF13411">
    <property type="entry name" value="MerR_1"/>
    <property type="match status" value="1"/>
</dbReference>
<dbReference type="InterPro" id="IPR009061">
    <property type="entry name" value="DNA-bd_dom_put_sf"/>
</dbReference>
<keyword evidence="6" id="KW-1185">Reference proteome</keyword>
<dbReference type="SUPFAM" id="SSF46955">
    <property type="entry name" value="Putative DNA-binding domain"/>
    <property type="match status" value="1"/>
</dbReference>
<proteinExistence type="predicted"/>
<keyword evidence="3" id="KW-0804">Transcription</keyword>
<reference evidence="5 6" key="1">
    <citation type="submission" date="2021-03" db="EMBL/GenBank/DDBJ databases">
        <title>Genomic Encyclopedia of Type Strains, Phase IV (KMG-IV): sequencing the most valuable type-strain genomes for metagenomic binning, comparative biology and taxonomic classification.</title>
        <authorList>
            <person name="Goeker M."/>
        </authorList>
    </citation>
    <scope>NUCLEOTIDE SEQUENCE [LARGE SCALE GENOMIC DNA]</scope>
    <source>
        <strain evidence="5 6">DSM 15596</strain>
    </source>
</reference>